<dbReference type="PANTHER" id="PTHR43710">
    <property type="entry name" value="2-HYDROXYACYL-COA LYASE"/>
    <property type="match status" value="1"/>
</dbReference>
<evidence type="ECO:0000256" key="1">
    <source>
        <dbReference type="ARBA" id="ARBA00022723"/>
    </source>
</evidence>
<dbReference type="SUPFAM" id="SSF52922">
    <property type="entry name" value="TK C-terminal domain-like"/>
    <property type="match status" value="1"/>
</dbReference>
<keyword evidence="1" id="KW-0479">Metal-binding</keyword>
<feature type="non-terminal residue" evidence="3">
    <location>
        <position position="286"/>
    </location>
</feature>
<reference evidence="3" key="1">
    <citation type="journal article" date="2014" name="Front. Microbiol.">
        <title>High frequency of phylogenetically diverse reductive dehalogenase-homologous genes in deep subseafloor sedimentary metagenomes.</title>
        <authorList>
            <person name="Kawai M."/>
            <person name="Futagami T."/>
            <person name="Toyoda A."/>
            <person name="Takaki Y."/>
            <person name="Nishi S."/>
            <person name="Hori S."/>
            <person name="Arai W."/>
            <person name="Tsubouchi T."/>
            <person name="Morono Y."/>
            <person name="Uchiyama I."/>
            <person name="Ito T."/>
            <person name="Fujiyama A."/>
            <person name="Inagaki F."/>
            <person name="Takami H."/>
        </authorList>
    </citation>
    <scope>NUCLEOTIDE SEQUENCE</scope>
    <source>
        <strain evidence="3">Expedition CK06-06</strain>
    </source>
</reference>
<name>X1HS90_9ZZZZ</name>
<comment type="caution">
    <text evidence="3">The sequence shown here is derived from an EMBL/GenBank/DDBJ whole genome shotgun (WGS) entry which is preliminary data.</text>
</comment>
<dbReference type="PANTHER" id="PTHR43710:SF7">
    <property type="entry name" value="INDOLEPYRUVATE OXIDOREDUCTASE SUBUNIT IORA"/>
    <property type="match status" value="1"/>
</dbReference>
<dbReference type="EMBL" id="BARU01020062">
    <property type="protein sequence ID" value="GAH59935.1"/>
    <property type="molecule type" value="Genomic_DNA"/>
</dbReference>
<gene>
    <name evidence="3" type="ORF">S03H2_32984</name>
</gene>
<dbReference type="InterPro" id="IPR045025">
    <property type="entry name" value="HACL1-like"/>
</dbReference>
<dbReference type="Pfam" id="PF02775">
    <property type="entry name" value="TPP_enzyme_C"/>
    <property type="match status" value="1"/>
</dbReference>
<dbReference type="GO" id="GO:0030976">
    <property type="term" value="F:thiamine pyrophosphate binding"/>
    <property type="evidence" value="ECO:0007669"/>
    <property type="project" value="InterPro"/>
</dbReference>
<dbReference type="GO" id="GO:0046872">
    <property type="term" value="F:metal ion binding"/>
    <property type="evidence" value="ECO:0007669"/>
    <property type="project" value="UniProtKB-KW"/>
</dbReference>
<dbReference type="InterPro" id="IPR011766">
    <property type="entry name" value="TPP_enzyme_TPP-bd"/>
</dbReference>
<feature type="non-terminal residue" evidence="3">
    <location>
        <position position="1"/>
    </location>
</feature>
<dbReference type="GO" id="GO:0003824">
    <property type="term" value="F:catalytic activity"/>
    <property type="evidence" value="ECO:0007669"/>
    <property type="project" value="InterPro"/>
</dbReference>
<evidence type="ECO:0000259" key="2">
    <source>
        <dbReference type="Pfam" id="PF02775"/>
    </source>
</evidence>
<dbReference type="AlphaFoldDB" id="X1HS90"/>
<proteinExistence type="predicted"/>
<dbReference type="InterPro" id="IPR029061">
    <property type="entry name" value="THDP-binding"/>
</dbReference>
<feature type="domain" description="Thiamine pyrophosphate enzyme TPP-binding" evidence="2">
    <location>
        <begin position="232"/>
        <end position="286"/>
    </location>
</feature>
<protein>
    <recommendedName>
        <fullName evidence="2">Thiamine pyrophosphate enzyme TPP-binding domain-containing protein</fullName>
    </recommendedName>
</protein>
<dbReference type="InterPro" id="IPR009014">
    <property type="entry name" value="Transketo_C/PFOR_II"/>
</dbReference>
<organism evidence="3">
    <name type="scientific">marine sediment metagenome</name>
    <dbReference type="NCBI Taxonomy" id="412755"/>
    <lineage>
        <taxon>unclassified sequences</taxon>
        <taxon>metagenomes</taxon>
        <taxon>ecological metagenomes</taxon>
    </lineage>
</organism>
<sequence>DLAPFGAGFLRERNRWVVLPARVVSAHRNLHQRLRQMADLWNASPYDKSSGRGHIGVIAVGYTHAKLMRALGEPPPNLRILGLASVWPLPERTLIRWFDGVARVLMVEEGGPFVEQSVRALAQRARLPAEILGKEDGSLPGEGELTEADLARALAGLDGATRPESGDAGDAVDRAMPSRVPLCDDCPYRPAFEALLRAMERHGGRQSHIVIGETGCMVRANLAPMELFDVKYSLGSGLGLGMGLAASDSEHRVVALVGDSSFFHTGINAMPLAAQLDLPMLVVVLD</sequence>
<accession>X1HS90</accession>
<dbReference type="Gene3D" id="3.40.50.970">
    <property type="match status" value="1"/>
</dbReference>
<evidence type="ECO:0000313" key="3">
    <source>
        <dbReference type="EMBL" id="GAH59935.1"/>
    </source>
</evidence>
<dbReference type="SUPFAM" id="SSF52518">
    <property type="entry name" value="Thiamin diphosphate-binding fold (THDP-binding)"/>
    <property type="match status" value="1"/>
</dbReference>